<dbReference type="CDD" id="cd01173">
    <property type="entry name" value="pyridoxal_pyridoxamine_kinase"/>
    <property type="match status" value="1"/>
</dbReference>
<organism evidence="16 17">
    <name type="scientific">Trichomalopsis sarcophagae</name>
    <dbReference type="NCBI Taxonomy" id="543379"/>
    <lineage>
        <taxon>Eukaryota</taxon>
        <taxon>Metazoa</taxon>
        <taxon>Ecdysozoa</taxon>
        <taxon>Arthropoda</taxon>
        <taxon>Hexapoda</taxon>
        <taxon>Insecta</taxon>
        <taxon>Pterygota</taxon>
        <taxon>Neoptera</taxon>
        <taxon>Endopterygota</taxon>
        <taxon>Hymenoptera</taxon>
        <taxon>Apocrita</taxon>
        <taxon>Proctotrupomorpha</taxon>
        <taxon>Chalcidoidea</taxon>
        <taxon>Pteromalidae</taxon>
        <taxon>Pteromalinae</taxon>
        <taxon>Trichomalopsis</taxon>
    </lineage>
</organism>
<dbReference type="GO" id="GO:0005524">
    <property type="term" value="F:ATP binding"/>
    <property type="evidence" value="ECO:0007669"/>
    <property type="project" value="UniProtKB-KW"/>
</dbReference>
<keyword evidence="9" id="KW-0418">Kinase</keyword>
<keyword evidence="8" id="KW-0547">Nucleotide-binding</keyword>
<dbReference type="PANTHER" id="PTHR10534:SF2">
    <property type="entry name" value="PYRIDOXAL KINASE"/>
    <property type="match status" value="1"/>
</dbReference>
<evidence type="ECO:0000256" key="3">
    <source>
        <dbReference type="ARBA" id="ARBA00005210"/>
    </source>
</evidence>
<comment type="pathway">
    <text evidence="1">Cofactor metabolism; pyridoxal 5'-phosphate salvage; pyridoxamine 5'-phosphate from pyridoxamine: step 1/1.</text>
</comment>
<evidence type="ECO:0000256" key="7">
    <source>
        <dbReference type="ARBA" id="ARBA00022679"/>
    </source>
</evidence>
<dbReference type="SUPFAM" id="SSF53613">
    <property type="entry name" value="Ribokinase-like"/>
    <property type="match status" value="1"/>
</dbReference>
<evidence type="ECO:0000256" key="5">
    <source>
        <dbReference type="ARBA" id="ARBA00012104"/>
    </source>
</evidence>
<dbReference type="InterPro" id="IPR013749">
    <property type="entry name" value="PM/HMP-P_kinase-1"/>
</dbReference>
<evidence type="ECO:0000256" key="8">
    <source>
        <dbReference type="ARBA" id="ARBA00022741"/>
    </source>
</evidence>
<evidence type="ECO:0000256" key="14">
    <source>
        <dbReference type="ARBA" id="ARBA00048524"/>
    </source>
</evidence>
<accession>A0A232FDC2</accession>
<comment type="similarity">
    <text evidence="4">Belongs to the pyridoxine kinase family.</text>
</comment>
<evidence type="ECO:0000313" key="16">
    <source>
        <dbReference type="EMBL" id="OXU28493.1"/>
    </source>
</evidence>
<dbReference type="Pfam" id="PF08543">
    <property type="entry name" value="Phos_pyr_kin"/>
    <property type="match status" value="1"/>
</dbReference>
<dbReference type="EMBL" id="NNAY01000426">
    <property type="protein sequence ID" value="OXU28493.1"/>
    <property type="molecule type" value="Genomic_DNA"/>
</dbReference>
<reference evidence="16 17" key="1">
    <citation type="journal article" date="2017" name="Curr. Biol.">
        <title>The Evolution of Venom by Co-option of Single-Copy Genes.</title>
        <authorList>
            <person name="Martinson E.O."/>
            <person name="Mrinalini"/>
            <person name="Kelkar Y.D."/>
            <person name="Chang C.H."/>
            <person name="Werren J.H."/>
        </authorList>
    </citation>
    <scope>NUCLEOTIDE SEQUENCE [LARGE SCALE GENOMIC DNA]</scope>
    <source>
        <strain evidence="16 17">Alberta</strain>
        <tissue evidence="16">Whole body</tissue>
    </source>
</reference>
<evidence type="ECO:0000259" key="15">
    <source>
        <dbReference type="Pfam" id="PF08543"/>
    </source>
</evidence>
<dbReference type="Gene3D" id="3.40.1190.20">
    <property type="match status" value="1"/>
</dbReference>
<dbReference type="PANTHER" id="PTHR10534">
    <property type="entry name" value="PYRIDOXAL KINASE"/>
    <property type="match status" value="1"/>
</dbReference>
<evidence type="ECO:0000256" key="6">
    <source>
        <dbReference type="ARBA" id="ARBA00018134"/>
    </source>
</evidence>
<protein>
    <recommendedName>
        <fullName evidence="6">Pyridoxal kinase</fullName>
        <ecNumber evidence="5">2.7.1.35</ecNumber>
    </recommendedName>
    <alternativeName>
        <fullName evidence="11">Pyridoxine kinase</fullName>
    </alternativeName>
</protein>
<keyword evidence="17" id="KW-1185">Reference proteome</keyword>
<comment type="pathway">
    <text evidence="2">Cofactor metabolism; pyridoxal 5'-phosphate salvage; pyridoxine 5'-phosphate from pyridoxine: step 1/1.</text>
</comment>
<evidence type="ECO:0000256" key="11">
    <source>
        <dbReference type="ARBA" id="ARBA00032808"/>
    </source>
</evidence>
<evidence type="ECO:0000256" key="13">
    <source>
        <dbReference type="ARBA" id="ARBA00047377"/>
    </source>
</evidence>
<dbReference type="UniPathway" id="UPA01068">
    <property type="reaction ID" value="UER00298"/>
</dbReference>
<comment type="catalytic activity">
    <reaction evidence="14">
        <text>pyridoxine + ATP = pyridoxine 5'-phosphate + ADP + H(+)</text>
        <dbReference type="Rhea" id="RHEA:25108"/>
        <dbReference type="ChEBI" id="CHEBI:15378"/>
        <dbReference type="ChEBI" id="CHEBI:16709"/>
        <dbReference type="ChEBI" id="CHEBI:30616"/>
        <dbReference type="ChEBI" id="CHEBI:58589"/>
        <dbReference type="ChEBI" id="CHEBI:456216"/>
        <dbReference type="EC" id="2.7.1.35"/>
    </reaction>
    <physiologicalReaction direction="left-to-right" evidence="14">
        <dbReference type="Rhea" id="RHEA:25109"/>
    </physiologicalReaction>
</comment>
<name>A0A232FDC2_9HYME</name>
<comment type="catalytic activity">
    <reaction evidence="13">
        <text>pyridoxal + ATP = pyridoxal 5'-phosphate + ADP + H(+)</text>
        <dbReference type="Rhea" id="RHEA:10224"/>
        <dbReference type="ChEBI" id="CHEBI:15378"/>
        <dbReference type="ChEBI" id="CHEBI:17310"/>
        <dbReference type="ChEBI" id="CHEBI:30616"/>
        <dbReference type="ChEBI" id="CHEBI:456216"/>
        <dbReference type="ChEBI" id="CHEBI:597326"/>
        <dbReference type="EC" id="2.7.1.35"/>
    </reaction>
    <physiologicalReaction direction="left-to-right" evidence="13">
        <dbReference type="Rhea" id="RHEA:10225"/>
    </physiologicalReaction>
</comment>
<dbReference type="InterPro" id="IPR004625">
    <property type="entry name" value="PyrdxlKinase"/>
</dbReference>
<comment type="catalytic activity">
    <reaction evidence="12">
        <text>pyridoxamine + ATP = pyridoxamine 5'-phosphate + ADP + H(+)</text>
        <dbReference type="Rhea" id="RHEA:25104"/>
        <dbReference type="ChEBI" id="CHEBI:15378"/>
        <dbReference type="ChEBI" id="CHEBI:30616"/>
        <dbReference type="ChEBI" id="CHEBI:57761"/>
        <dbReference type="ChEBI" id="CHEBI:58451"/>
        <dbReference type="ChEBI" id="CHEBI:456216"/>
        <dbReference type="EC" id="2.7.1.35"/>
    </reaction>
    <physiologicalReaction direction="left-to-right" evidence="12">
        <dbReference type="Rhea" id="RHEA:25105"/>
    </physiologicalReaction>
</comment>
<sequence length="308" mass="34327">MNGVNTPRVLSIQSHVVSGYVGNKSATFPLQLLGFEVDVINSVQLSNHTGYKVFKGQVLNDEDLSQLIDGLAENNLDNYTHLLTGYVGSASFLRRIAQVVKNLKQKNPKLVYACDPVMGDNGKMYVPAELKDIYKNEIVPLADILTPNHFELELLLGKKIKTMSELKDGIQELHKMGPKTVAISSTDIDEKLTSIVSTAKDNKVIKIDVPVIPAVYTGSGDLFAALFLAHTYLEDNVKTAFENTINSLHDVLLKTYEHSLAFYNELMRIVVTGLKDENLQRARKIELRLVQSKKLIENPSKKLLAKDF</sequence>
<keyword evidence="7" id="KW-0808">Transferase</keyword>
<dbReference type="EC" id="2.7.1.35" evidence="5"/>
<dbReference type="GO" id="GO:0008478">
    <property type="term" value="F:pyridoxal kinase activity"/>
    <property type="evidence" value="ECO:0007669"/>
    <property type="project" value="UniProtKB-EC"/>
</dbReference>
<dbReference type="NCBIfam" id="TIGR00687">
    <property type="entry name" value="pyridox_kin"/>
    <property type="match status" value="1"/>
</dbReference>
<evidence type="ECO:0000256" key="2">
    <source>
        <dbReference type="ARBA" id="ARBA00004835"/>
    </source>
</evidence>
<dbReference type="OrthoDB" id="2104723at2759"/>
<evidence type="ECO:0000256" key="4">
    <source>
        <dbReference type="ARBA" id="ARBA00008805"/>
    </source>
</evidence>
<dbReference type="InterPro" id="IPR029056">
    <property type="entry name" value="Ribokinase-like"/>
</dbReference>
<evidence type="ECO:0000256" key="12">
    <source>
        <dbReference type="ARBA" id="ARBA00047310"/>
    </source>
</evidence>
<comment type="pathway">
    <text evidence="3">Cofactor metabolism; pyridoxal 5'-phosphate salvage; pyridoxal 5'-phosphate from pyridoxal: step 1/1.</text>
</comment>
<evidence type="ECO:0000256" key="9">
    <source>
        <dbReference type="ARBA" id="ARBA00022777"/>
    </source>
</evidence>
<dbReference type="AlphaFoldDB" id="A0A232FDC2"/>
<dbReference type="Proteomes" id="UP000215335">
    <property type="component" value="Unassembled WGS sequence"/>
</dbReference>
<comment type="caution">
    <text evidence="16">The sequence shown here is derived from an EMBL/GenBank/DDBJ whole genome shotgun (WGS) entry which is preliminary data.</text>
</comment>
<gene>
    <name evidence="16" type="ORF">TSAR_015836</name>
</gene>
<proteinExistence type="inferred from homology"/>
<feature type="domain" description="Pyridoxamine kinase/Phosphomethylpyrimidine kinase" evidence="15">
    <location>
        <begin position="81"/>
        <end position="251"/>
    </location>
</feature>
<dbReference type="STRING" id="543379.A0A232FDC2"/>
<dbReference type="GO" id="GO:0009443">
    <property type="term" value="P:pyridoxal 5'-phosphate salvage"/>
    <property type="evidence" value="ECO:0007669"/>
    <property type="project" value="InterPro"/>
</dbReference>
<evidence type="ECO:0000313" key="17">
    <source>
        <dbReference type="Proteomes" id="UP000215335"/>
    </source>
</evidence>
<evidence type="ECO:0000256" key="1">
    <source>
        <dbReference type="ARBA" id="ARBA00004750"/>
    </source>
</evidence>
<keyword evidence="10" id="KW-0067">ATP-binding</keyword>
<evidence type="ECO:0000256" key="10">
    <source>
        <dbReference type="ARBA" id="ARBA00022840"/>
    </source>
</evidence>
<dbReference type="GO" id="GO:0005829">
    <property type="term" value="C:cytosol"/>
    <property type="evidence" value="ECO:0007669"/>
    <property type="project" value="TreeGrafter"/>
</dbReference>